<dbReference type="EC" id="3.1.1.32" evidence="5 20"/>
<dbReference type="Proteomes" id="UP000294862">
    <property type="component" value="Unassembled WGS sequence"/>
</dbReference>
<dbReference type="EC" id="3.1.1.4" evidence="6 20"/>
<dbReference type="InterPro" id="IPR036541">
    <property type="entry name" value="PLipase_A1_sf"/>
</dbReference>
<feature type="chain" id="PRO_5021041528" description="Phospholipase A1" evidence="20">
    <location>
        <begin position="21"/>
        <end position="358"/>
    </location>
</feature>
<feature type="active site" description="Proton acceptor" evidence="18">
    <location>
        <position position="225"/>
    </location>
</feature>
<dbReference type="GO" id="GO:0005509">
    <property type="term" value="F:calcium ion binding"/>
    <property type="evidence" value="ECO:0007669"/>
    <property type="project" value="TreeGrafter"/>
</dbReference>
<dbReference type="OrthoDB" id="188433at2"/>
<evidence type="ECO:0000313" key="22">
    <source>
        <dbReference type="Proteomes" id="UP000294862"/>
    </source>
</evidence>
<evidence type="ECO:0000256" key="14">
    <source>
        <dbReference type="ARBA" id="ARBA00022963"/>
    </source>
</evidence>
<evidence type="ECO:0000256" key="20">
    <source>
        <dbReference type="RuleBase" id="RU366027"/>
    </source>
</evidence>
<feature type="signal peptide" evidence="20">
    <location>
        <begin position="1"/>
        <end position="20"/>
    </location>
</feature>
<evidence type="ECO:0000256" key="10">
    <source>
        <dbReference type="ARBA" id="ARBA00022723"/>
    </source>
</evidence>
<dbReference type="PANTHER" id="PTHR40457">
    <property type="entry name" value="PHOSPHOLIPASE A1"/>
    <property type="match status" value="1"/>
</dbReference>
<organism evidence="21 22">
    <name type="scientific">Dokdonella fugitiva</name>
    <dbReference type="NCBI Taxonomy" id="328517"/>
    <lineage>
        <taxon>Bacteria</taxon>
        <taxon>Pseudomonadati</taxon>
        <taxon>Pseudomonadota</taxon>
        <taxon>Gammaproteobacteria</taxon>
        <taxon>Lysobacterales</taxon>
        <taxon>Rhodanobacteraceae</taxon>
        <taxon>Dokdonella</taxon>
    </lineage>
</organism>
<feature type="binding site" description="in dimeric form" evidence="19">
    <location>
        <position position="189"/>
    </location>
    <ligand>
        <name>Ca(2+)</name>
        <dbReference type="ChEBI" id="CHEBI:29108"/>
        <label>1</label>
    </ligand>
</feature>
<dbReference type="InterPro" id="IPR003187">
    <property type="entry name" value="PLipase_A1"/>
</dbReference>
<evidence type="ECO:0000256" key="16">
    <source>
        <dbReference type="ARBA" id="ARBA00023136"/>
    </source>
</evidence>
<dbReference type="Gene3D" id="2.40.230.10">
    <property type="entry name" value="Phospholipase A1"/>
    <property type="match status" value="1"/>
</dbReference>
<evidence type="ECO:0000256" key="7">
    <source>
        <dbReference type="ARBA" id="ARBA00021726"/>
    </source>
</evidence>
<evidence type="ECO:0000256" key="5">
    <source>
        <dbReference type="ARBA" id="ARBA00013179"/>
    </source>
</evidence>
<evidence type="ECO:0000256" key="13">
    <source>
        <dbReference type="ARBA" id="ARBA00022837"/>
    </source>
</evidence>
<evidence type="ECO:0000256" key="6">
    <source>
        <dbReference type="ARBA" id="ARBA00013278"/>
    </source>
</evidence>
<evidence type="ECO:0000256" key="11">
    <source>
        <dbReference type="ARBA" id="ARBA00022729"/>
    </source>
</evidence>
<comment type="catalytic activity">
    <reaction evidence="2 20">
        <text>a 1,2-diacyl-sn-glycero-3-phosphocholine + H2O = a 1-acyl-sn-glycero-3-phosphocholine + a fatty acid + H(+)</text>
        <dbReference type="Rhea" id="RHEA:15801"/>
        <dbReference type="ChEBI" id="CHEBI:15377"/>
        <dbReference type="ChEBI" id="CHEBI:15378"/>
        <dbReference type="ChEBI" id="CHEBI:28868"/>
        <dbReference type="ChEBI" id="CHEBI:57643"/>
        <dbReference type="ChEBI" id="CHEBI:58168"/>
        <dbReference type="EC" id="3.1.1.4"/>
    </reaction>
</comment>
<sequence>MLRSTAVLAVVLLAAAARVAAQSPDPLDIRACTAIDNDAQRLACYDRATHRDDREAQRAADARMRSSGVFAQPDVAAAAPANDAASSRTGSQLDRRWELDPASKLGTFNLRSYRPVYAMPFFATSKLNTQPRSPNPNNTVGERAHLDNIEAKFQLSLKTKVLQDVFGAGDLWVGYTQSSRWQVYDKDESRPFRETDYEPEALLVFGTNYRVLGWDARLFDVGINHQSNGRSDPYSRSWNRIVADIGLERGDWTIVLRPWWRIPESRGDDNNRDIGDYVGRGEVQLVRNWNDQTFGLTVRHSLRGGDANHGSARFSWSVPLAGSLRGYVELFHGYGESLIDYNHEATYLGVGLSLLDWY</sequence>
<comment type="subunit">
    <text evidence="4 20">Homodimer; dimerization is reversible, and the dimeric form is the active one.</text>
</comment>
<evidence type="ECO:0000256" key="18">
    <source>
        <dbReference type="PIRSR" id="PIRSR603187-1"/>
    </source>
</evidence>
<dbReference type="GO" id="GO:0004623">
    <property type="term" value="F:phospholipase A2 activity"/>
    <property type="evidence" value="ECO:0007669"/>
    <property type="project" value="UniProtKB-EC"/>
</dbReference>
<keyword evidence="10 19" id="KW-0479">Metal-binding</keyword>
<keyword evidence="12 20" id="KW-0378">Hydrolase</keyword>
<dbReference type="EMBL" id="SLWQ01000011">
    <property type="protein sequence ID" value="TCO36907.1"/>
    <property type="molecule type" value="Genomic_DNA"/>
</dbReference>
<comment type="subcellular location">
    <subcellularLocation>
        <location evidence="20">Cell outer membrane</location>
        <topology evidence="20">Multi-pass membrane protein</topology>
    </subcellularLocation>
    <text evidence="20">One of the very few enzymes located there.</text>
</comment>
<keyword evidence="17 20" id="KW-0998">Cell outer membrane</keyword>
<proteinExistence type="inferred from homology"/>
<dbReference type="GO" id="GO:0008970">
    <property type="term" value="F:phospholipase A1 activity"/>
    <property type="evidence" value="ECO:0007669"/>
    <property type="project" value="UniProtKB-EC"/>
</dbReference>
<dbReference type="PRINTS" id="PR01486">
    <property type="entry name" value="PHPHLIPASEA1"/>
</dbReference>
<dbReference type="PANTHER" id="PTHR40457:SF1">
    <property type="entry name" value="PHOSPHOLIPASE A1"/>
    <property type="match status" value="1"/>
</dbReference>
<dbReference type="CDD" id="cd00541">
    <property type="entry name" value="OMPLA"/>
    <property type="match status" value="1"/>
</dbReference>
<evidence type="ECO:0000256" key="19">
    <source>
        <dbReference type="PIRSR" id="PIRSR603187-2"/>
    </source>
</evidence>
<feature type="binding site" description="in dimeric form" evidence="19">
    <location>
        <position position="235"/>
    </location>
    <ligand>
        <name>Ca(2+)</name>
        <dbReference type="ChEBI" id="CHEBI:29108"/>
        <label>1</label>
    </ligand>
</feature>
<evidence type="ECO:0000256" key="1">
    <source>
        <dbReference type="ARBA" id="ARBA00000111"/>
    </source>
</evidence>
<gene>
    <name evidence="21" type="ORF">EV148_11183</name>
</gene>
<comment type="catalytic activity">
    <reaction evidence="1 20">
        <text>a 1,2-diacyl-sn-glycero-3-phosphocholine + H2O = a 2-acyl-sn-glycero-3-phosphocholine + a fatty acid + H(+)</text>
        <dbReference type="Rhea" id="RHEA:18689"/>
        <dbReference type="ChEBI" id="CHEBI:15377"/>
        <dbReference type="ChEBI" id="CHEBI:15378"/>
        <dbReference type="ChEBI" id="CHEBI:28868"/>
        <dbReference type="ChEBI" id="CHEBI:57643"/>
        <dbReference type="ChEBI" id="CHEBI:57875"/>
        <dbReference type="EC" id="3.1.1.32"/>
    </reaction>
</comment>
<evidence type="ECO:0000256" key="12">
    <source>
        <dbReference type="ARBA" id="ARBA00022801"/>
    </source>
</evidence>
<keyword evidence="15 20" id="KW-0443">Lipid metabolism</keyword>
<protein>
    <recommendedName>
        <fullName evidence="7 20">Phospholipase A1</fullName>
        <ecNumber evidence="5 20">3.1.1.32</ecNumber>
        <ecNumber evidence="6 20">3.1.1.4</ecNumber>
    </recommendedName>
    <alternativeName>
        <fullName evidence="20">Phosphatidylcholine 1-acylhydrolase</fullName>
    </alternativeName>
</protein>
<keyword evidence="16" id="KW-0472">Membrane</keyword>
<dbReference type="GO" id="GO:0016042">
    <property type="term" value="P:lipid catabolic process"/>
    <property type="evidence" value="ECO:0007669"/>
    <property type="project" value="UniProtKB-KW"/>
</dbReference>
<reference evidence="21 22" key="1">
    <citation type="journal article" date="2015" name="Stand. Genomic Sci.">
        <title>Genomic Encyclopedia of Bacterial and Archaeal Type Strains, Phase III: the genomes of soil and plant-associated and newly described type strains.</title>
        <authorList>
            <person name="Whitman W.B."/>
            <person name="Woyke T."/>
            <person name="Klenk H.P."/>
            <person name="Zhou Y."/>
            <person name="Lilburn T.G."/>
            <person name="Beck B.J."/>
            <person name="De Vos P."/>
            <person name="Vandamme P."/>
            <person name="Eisen J.A."/>
            <person name="Garrity G."/>
            <person name="Hugenholtz P."/>
            <person name="Kyrpides N.C."/>
        </authorList>
    </citation>
    <scope>NUCLEOTIDE SEQUENCE [LARGE SCALE GENOMIC DNA]</scope>
    <source>
        <strain evidence="21 22">A3</strain>
    </source>
</reference>
<dbReference type="SUPFAM" id="SSF56931">
    <property type="entry name" value="Outer membrane phospholipase A (OMPLA)"/>
    <property type="match status" value="1"/>
</dbReference>
<evidence type="ECO:0000256" key="8">
    <source>
        <dbReference type="ARBA" id="ARBA00022452"/>
    </source>
</evidence>
<evidence type="ECO:0000256" key="4">
    <source>
        <dbReference type="ARBA" id="ARBA00011702"/>
    </source>
</evidence>
<accession>A0A4R2HZN3</accession>
<evidence type="ECO:0000313" key="21">
    <source>
        <dbReference type="EMBL" id="TCO36907.1"/>
    </source>
</evidence>
<evidence type="ECO:0000256" key="17">
    <source>
        <dbReference type="ARBA" id="ARBA00023237"/>
    </source>
</evidence>
<keyword evidence="9" id="KW-0812">Transmembrane</keyword>
<evidence type="ECO:0000256" key="15">
    <source>
        <dbReference type="ARBA" id="ARBA00023098"/>
    </source>
</evidence>
<feature type="active site" description="Nucleophile" evidence="18">
    <location>
        <position position="227"/>
    </location>
</feature>
<comment type="cofactor">
    <cofactor evidence="20">
        <name>Ca(2+)</name>
        <dbReference type="ChEBI" id="CHEBI:29108"/>
    </cofactor>
    <text evidence="20">Binds 1 Ca(2+) ion per monomer. In the dimeric form the Ca(2+) is bound by different amino acids with binding of each Ca(2+) shared with ligands coming from each monomer. The Ca(2+) ion may have a role in catalysis.</text>
</comment>
<comment type="similarity">
    <text evidence="3 20">Belongs to the phospholipase A1 family.</text>
</comment>
<comment type="function">
    <text evidence="20">Hydrolysis of phosphatidylcholine with phospholipase A2 (EC 3.1.1.4) and phospholipase A1 (EC 3.1.1.32) activities.</text>
</comment>
<feature type="binding site" description="in dimeric form" evidence="19">
    <location>
        <position position="230"/>
    </location>
    <ligand>
        <name>Ca(2+)</name>
        <dbReference type="ChEBI" id="CHEBI:29108"/>
        <label>1</label>
    </ligand>
</feature>
<keyword evidence="13 19" id="KW-0106">Calcium</keyword>
<name>A0A4R2HZN3_9GAMM</name>
<keyword evidence="14 20" id="KW-0442">Lipid degradation</keyword>
<keyword evidence="22" id="KW-1185">Reference proteome</keyword>
<dbReference type="RefSeq" id="WP_131999950.1">
    <property type="nucleotide sequence ID" value="NZ_SLWQ01000011.1"/>
</dbReference>
<evidence type="ECO:0000256" key="2">
    <source>
        <dbReference type="ARBA" id="ARBA00001604"/>
    </source>
</evidence>
<dbReference type="GO" id="GO:0009279">
    <property type="term" value="C:cell outer membrane"/>
    <property type="evidence" value="ECO:0007669"/>
    <property type="project" value="UniProtKB-SubCell"/>
</dbReference>
<keyword evidence="11 20" id="KW-0732">Signal</keyword>
<keyword evidence="8" id="KW-1134">Transmembrane beta strand</keyword>
<evidence type="ECO:0000256" key="9">
    <source>
        <dbReference type="ARBA" id="ARBA00022692"/>
    </source>
</evidence>
<comment type="caution">
    <text evidence="21">The sequence shown here is derived from an EMBL/GenBank/DDBJ whole genome shotgun (WGS) entry which is preliminary data.</text>
</comment>
<evidence type="ECO:0000256" key="3">
    <source>
        <dbReference type="ARBA" id="ARBA00010525"/>
    </source>
</evidence>
<dbReference type="Pfam" id="PF02253">
    <property type="entry name" value="PLA1"/>
    <property type="match status" value="1"/>
</dbReference>
<dbReference type="AlphaFoldDB" id="A0A4R2HZN3"/>